<reference evidence="2 3" key="1">
    <citation type="journal article" date="2014" name="PLoS Genet.">
        <title>Analysis of the Phlebiopsis gigantea genome, transcriptome and secretome provides insight into its pioneer colonization strategies of wood.</title>
        <authorList>
            <person name="Hori C."/>
            <person name="Ishida T."/>
            <person name="Igarashi K."/>
            <person name="Samejima M."/>
            <person name="Suzuki H."/>
            <person name="Master E."/>
            <person name="Ferreira P."/>
            <person name="Ruiz-Duenas F.J."/>
            <person name="Held B."/>
            <person name="Canessa P."/>
            <person name="Larrondo L.F."/>
            <person name="Schmoll M."/>
            <person name="Druzhinina I.S."/>
            <person name="Kubicek C.P."/>
            <person name="Gaskell J.A."/>
            <person name="Kersten P."/>
            <person name="St John F."/>
            <person name="Glasner J."/>
            <person name="Sabat G."/>
            <person name="Splinter BonDurant S."/>
            <person name="Syed K."/>
            <person name="Yadav J."/>
            <person name="Mgbeahuruike A.C."/>
            <person name="Kovalchuk A."/>
            <person name="Asiegbu F.O."/>
            <person name="Lackner G."/>
            <person name="Hoffmeister D."/>
            <person name="Rencoret J."/>
            <person name="Gutierrez A."/>
            <person name="Sun H."/>
            <person name="Lindquist E."/>
            <person name="Barry K."/>
            <person name="Riley R."/>
            <person name="Grigoriev I.V."/>
            <person name="Henrissat B."/>
            <person name="Kues U."/>
            <person name="Berka R.M."/>
            <person name="Martinez A.T."/>
            <person name="Covert S.F."/>
            <person name="Blanchette R.A."/>
            <person name="Cullen D."/>
        </authorList>
    </citation>
    <scope>NUCLEOTIDE SEQUENCE [LARGE SCALE GENOMIC DNA]</scope>
    <source>
        <strain evidence="2 3">11061_1 CR5-6</strain>
    </source>
</reference>
<name>A0A0C3RZD7_PHLG1</name>
<feature type="region of interest" description="Disordered" evidence="1">
    <location>
        <begin position="66"/>
        <end position="104"/>
    </location>
</feature>
<organism evidence="2 3">
    <name type="scientific">Phlebiopsis gigantea (strain 11061_1 CR5-6)</name>
    <name type="common">White-rot fungus</name>
    <name type="synonym">Peniophora gigantea</name>
    <dbReference type="NCBI Taxonomy" id="745531"/>
    <lineage>
        <taxon>Eukaryota</taxon>
        <taxon>Fungi</taxon>
        <taxon>Dikarya</taxon>
        <taxon>Basidiomycota</taxon>
        <taxon>Agaricomycotina</taxon>
        <taxon>Agaricomycetes</taxon>
        <taxon>Polyporales</taxon>
        <taxon>Phanerochaetaceae</taxon>
        <taxon>Phlebiopsis</taxon>
    </lineage>
</organism>
<sequence length="508" mass="56413">MSTTISVLQQSVNFIGAASSDGLIATKSAKVKKISGKVSFPNQQKLHYNILPAPFASPSAINLYTGTAPHLPSQSSPLNPTTSTSQHLNHKRRSQSSRQSSTSNLRRELLQYRASTHALQGQSQPKGLAKHATQCDTLTHHSESTKLTAHPLYHLQGLSDKETIISTTPQPTFATLSTPIQHALLCSSLRHIFQELGLSPSVHLPEQSLPSSPLPPPLPLSKHAPPTGNLKLHGTEASADEDALLAKTGKVDDDESRLEGSEDREDKYQTYREDTEEDELVEDLLREDHASPPAYRAAAAPVHPKKTPSIFQPSRKRPAPEDASRATKVPRTKTWTNTVRAANPLPRNFIQRWGKQAQQPAGRGSKKMEYRSDRVAKPLQHVPAPSEMPAHRSAADAVVESWVEGLLDFFELNRRIVETPGLPRRRDDVNTLNKAMEIVEHMGRSVRSMRVEVLKRTSLRKTLSHFKVQRVDGRWGEKAVNLMREIGAVANVVEERTKVRSKTRTQDR</sequence>
<feature type="region of interest" description="Disordered" evidence="1">
    <location>
        <begin position="204"/>
        <end position="233"/>
    </location>
</feature>
<accession>A0A0C3RZD7</accession>
<keyword evidence="3" id="KW-1185">Reference proteome</keyword>
<dbReference type="OrthoDB" id="10680810at2759"/>
<dbReference type="EMBL" id="KN840492">
    <property type="protein sequence ID" value="KIP07721.1"/>
    <property type="molecule type" value="Genomic_DNA"/>
</dbReference>
<gene>
    <name evidence="2" type="ORF">PHLGIDRAFT_410361</name>
</gene>
<protein>
    <submittedName>
        <fullName evidence="2">Uncharacterized protein</fullName>
    </submittedName>
</protein>
<evidence type="ECO:0000313" key="2">
    <source>
        <dbReference type="EMBL" id="KIP07721.1"/>
    </source>
</evidence>
<feature type="compositionally biased region" description="Basic and acidic residues" evidence="1">
    <location>
        <begin position="257"/>
        <end position="273"/>
    </location>
</feature>
<feature type="region of interest" description="Disordered" evidence="1">
    <location>
        <begin position="295"/>
        <end position="329"/>
    </location>
</feature>
<dbReference type="AlphaFoldDB" id="A0A0C3RZD7"/>
<proteinExistence type="predicted"/>
<evidence type="ECO:0000313" key="3">
    <source>
        <dbReference type="Proteomes" id="UP000053257"/>
    </source>
</evidence>
<dbReference type="HOGENOM" id="CLU_536486_0_0_1"/>
<feature type="compositionally biased region" description="Polar residues" evidence="1">
    <location>
        <begin position="72"/>
        <end position="87"/>
    </location>
</feature>
<feature type="region of interest" description="Disordered" evidence="1">
    <location>
        <begin position="248"/>
        <end position="279"/>
    </location>
</feature>
<feature type="region of interest" description="Disordered" evidence="1">
    <location>
        <begin position="117"/>
        <end position="136"/>
    </location>
</feature>
<evidence type="ECO:0000256" key="1">
    <source>
        <dbReference type="SAM" id="MobiDB-lite"/>
    </source>
</evidence>
<dbReference type="Proteomes" id="UP000053257">
    <property type="component" value="Unassembled WGS sequence"/>
</dbReference>